<evidence type="ECO:0000313" key="2">
    <source>
        <dbReference type="EnsemblProtists" id="PYU1_T004130"/>
    </source>
</evidence>
<dbReference type="VEuPathDB" id="FungiDB:PYU1_G004120"/>
<dbReference type="Proteomes" id="UP000019132">
    <property type="component" value="Unassembled WGS sequence"/>
</dbReference>
<dbReference type="AlphaFoldDB" id="K3WGN9"/>
<keyword evidence="3" id="KW-1185">Reference proteome</keyword>
<dbReference type="Gene3D" id="1.10.510.10">
    <property type="entry name" value="Transferase(Phosphotransferase) domain 1"/>
    <property type="match status" value="1"/>
</dbReference>
<dbReference type="STRING" id="431595.K3WGN9"/>
<dbReference type="SUPFAM" id="SSF56112">
    <property type="entry name" value="Protein kinase-like (PK-like)"/>
    <property type="match status" value="1"/>
</dbReference>
<dbReference type="PROSITE" id="PS50011">
    <property type="entry name" value="PROTEIN_KINASE_DOM"/>
    <property type="match status" value="1"/>
</dbReference>
<organism evidence="2 3">
    <name type="scientific">Globisporangium ultimum (strain ATCC 200006 / CBS 805.95 / DAOM BR144)</name>
    <name type="common">Pythium ultimum</name>
    <dbReference type="NCBI Taxonomy" id="431595"/>
    <lineage>
        <taxon>Eukaryota</taxon>
        <taxon>Sar</taxon>
        <taxon>Stramenopiles</taxon>
        <taxon>Oomycota</taxon>
        <taxon>Peronosporomycetes</taxon>
        <taxon>Pythiales</taxon>
        <taxon>Pythiaceae</taxon>
        <taxon>Globisporangium</taxon>
    </lineage>
</organism>
<evidence type="ECO:0000313" key="3">
    <source>
        <dbReference type="Proteomes" id="UP000019132"/>
    </source>
</evidence>
<dbReference type="HOGENOM" id="CLU_1986042_0_0_1"/>
<dbReference type="InParanoid" id="K3WGN9"/>
<reference evidence="2" key="3">
    <citation type="submission" date="2015-02" db="UniProtKB">
        <authorList>
            <consortium name="EnsemblProtists"/>
        </authorList>
    </citation>
    <scope>IDENTIFICATION</scope>
    <source>
        <strain evidence="2">DAOM BR144</strain>
    </source>
</reference>
<reference evidence="3" key="2">
    <citation type="submission" date="2010-04" db="EMBL/GenBank/DDBJ databases">
        <authorList>
            <person name="Buell R."/>
            <person name="Hamilton J."/>
            <person name="Hostetler J."/>
        </authorList>
    </citation>
    <scope>NUCLEOTIDE SEQUENCE [LARGE SCALE GENOMIC DNA]</scope>
    <source>
        <strain evidence="3">DAOM:BR144</strain>
    </source>
</reference>
<sequence length="126" mass="14187">MSWGDMDYHGEAPGVTNGLIDTLRHLGKHPNIVSLHDVLYLKDETIMFMDLVQGGELFDYIVDMGSISEKDASRMLRDACRALEYMHSLGICHRDLKPENLLLTTRSPEADIKVAVMTTQDGYMSI</sequence>
<dbReference type="SMART" id="SM00220">
    <property type="entry name" value="S_TKc"/>
    <property type="match status" value="1"/>
</dbReference>
<dbReference type="Pfam" id="PF00069">
    <property type="entry name" value="Pkinase"/>
    <property type="match status" value="1"/>
</dbReference>
<accession>K3WGN9</accession>
<dbReference type="PANTHER" id="PTHR24347">
    <property type="entry name" value="SERINE/THREONINE-PROTEIN KINASE"/>
    <property type="match status" value="1"/>
</dbReference>
<dbReference type="GO" id="GO:0004672">
    <property type="term" value="F:protein kinase activity"/>
    <property type="evidence" value="ECO:0007669"/>
    <property type="project" value="InterPro"/>
</dbReference>
<name>K3WGN9_GLOUD</name>
<dbReference type="InterPro" id="IPR011009">
    <property type="entry name" value="Kinase-like_dom_sf"/>
</dbReference>
<dbReference type="InterPro" id="IPR000719">
    <property type="entry name" value="Prot_kinase_dom"/>
</dbReference>
<feature type="domain" description="Protein kinase" evidence="1">
    <location>
        <begin position="1"/>
        <end position="126"/>
    </location>
</feature>
<proteinExistence type="predicted"/>
<dbReference type="InterPro" id="IPR008271">
    <property type="entry name" value="Ser/Thr_kinase_AS"/>
</dbReference>
<evidence type="ECO:0000259" key="1">
    <source>
        <dbReference type="PROSITE" id="PS50011"/>
    </source>
</evidence>
<dbReference type="PROSITE" id="PS00108">
    <property type="entry name" value="PROTEIN_KINASE_ST"/>
    <property type="match status" value="1"/>
</dbReference>
<dbReference type="Gene3D" id="3.30.200.20">
    <property type="entry name" value="Phosphorylase Kinase, domain 1"/>
    <property type="match status" value="1"/>
</dbReference>
<dbReference type="EnsemblProtists" id="PYU1_T004130">
    <property type="protein sequence ID" value="PYU1_T004130"/>
    <property type="gene ID" value="PYU1_G004120"/>
</dbReference>
<reference evidence="3" key="1">
    <citation type="journal article" date="2010" name="Genome Biol.">
        <title>Genome sequence of the necrotrophic plant pathogen Pythium ultimum reveals original pathogenicity mechanisms and effector repertoire.</title>
        <authorList>
            <person name="Levesque C.A."/>
            <person name="Brouwer H."/>
            <person name="Cano L."/>
            <person name="Hamilton J.P."/>
            <person name="Holt C."/>
            <person name="Huitema E."/>
            <person name="Raffaele S."/>
            <person name="Robideau G.P."/>
            <person name="Thines M."/>
            <person name="Win J."/>
            <person name="Zerillo M.M."/>
            <person name="Beakes G.W."/>
            <person name="Boore J.L."/>
            <person name="Busam D."/>
            <person name="Dumas B."/>
            <person name="Ferriera S."/>
            <person name="Fuerstenberg S.I."/>
            <person name="Gachon C.M."/>
            <person name="Gaulin E."/>
            <person name="Govers F."/>
            <person name="Grenville-Briggs L."/>
            <person name="Horner N."/>
            <person name="Hostetler J."/>
            <person name="Jiang R.H."/>
            <person name="Johnson J."/>
            <person name="Krajaejun T."/>
            <person name="Lin H."/>
            <person name="Meijer H.J."/>
            <person name="Moore B."/>
            <person name="Morris P."/>
            <person name="Phuntmart V."/>
            <person name="Puiu D."/>
            <person name="Shetty J."/>
            <person name="Stajich J.E."/>
            <person name="Tripathy S."/>
            <person name="Wawra S."/>
            <person name="van West P."/>
            <person name="Whitty B.R."/>
            <person name="Coutinho P.M."/>
            <person name="Henrissat B."/>
            <person name="Martin F."/>
            <person name="Thomas P.D."/>
            <person name="Tyler B.M."/>
            <person name="De Vries R.P."/>
            <person name="Kamoun S."/>
            <person name="Yandell M."/>
            <person name="Tisserat N."/>
            <person name="Buell C.R."/>
        </authorList>
    </citation>
    <scope>NUCLEOTIDE SEQUENCE</scope>
    <source>
        <strain evidence="3">DAOM:BR144</strain>
    </source>
</reference>
<dbReference type="GO" id="GO:0005524">
    <property type="term" value="F:ATP binding"/>
    <property type="evidence" value="ECO:0007669"/>
    <property type="project" value="InterPro"/>
</dbReference>
<dbReference type="eggNOG" id="KOG0032">
    <property type="taxonomic scope" value="Eukaryota"/>
</dbReference>
<protein>
    <recommendedName>
        <fullName evidence="1">Protein kinase domain-containing protein</fullName>
    </recommendedName>
</protein>
<dbReference type="EMBL" id="GL376567">
    <property type="status" value="NOT_ANNOTATED_CDS"/>
    <property type="molecule type" value="Genomic_DNA"/>
</dbReference>